<proteinExistence type="predicted"/>
<dbReference type="Proteomes" id="UP000053244">
    <property type="component" value="Unassembled WGS sequence"/>
</dbReference>
<keyword evidence="2" id="KW-1185">Reference proteome</keyword>
<sequence length="65" mass="6806">MLSGGAALLLGLLASAALTRSQIIGVLTFDGGAVIAWLLLCRRLTVWRAATAYGNQLFVSLEMLG</sequence>
<gene>
    <name evidence="1" type="ORF">ADL15_50380</name>
</gene>
<dbReference type="EMBL" id="LLZH01000351">
    <property type="protein sequence ID" value="KUL21592.1"/>
    <property type="molecule type" value="Genomic_DNA"/>
</dbReference>
<protein>
    <submittedName>
        <fullName evidence="1">Uncharacterized protein</fullName>
    </submittedName>
</protein>
<evidence type="ECO:0000313" key="2">
    <source>
        <dbReference type="Proteomes" id="UP000053244"/>
    </source>
</evidence>
<dbReference type="AlphaFoldDB" id="A0A124G740"/>
<name>A0A124G740_9ACTN</name>
<accession>A0A124G740</accession>
<organism evidence="1 2">
    <name type="scientific">Actinoplanes awajinensis subsp. mycoplanecinus</name>
    <dbReference type="NCBI Taxonomy" id="135947"/>
    <lineage>
        <taxon>Bacteria</taxon>
        <taxon>Bacillati</taxon>
        <taxon>Actinomycetota</taxon>
        <taxon>Actinomycetes</taxon>
        <taxon>Micromonosporales</taxon>
        <taxon>Micromonosporaceae</taxon>
        <taxon>Actinoplanes</taxon>
    </lineage>
</organism>
<evidence type="ECO:0000313" key="1">
    <source>
        <dbReference type="EMBL" id="KUL21592.1"/>
    </source>
</evidence>
<comment type="caution">
    <text evidence="1">The sequence shown here is derived from an EMBL/GenBank/DDBJ whole genome shotgun (WGS) entry which is preliminary data.</text>
</comment>
<reference evidence="1 2" key="1">
    <citation type="submission" date="2015-10" db="EMBL/GenBank/DDBJ databases">
        <authorList>
            <person name="Gilbert D.G."/>
        </authorList>
    </citation>
    <scope>NUCLEOTIDE SEQUENCE [LARGE SCALE GENOMIC DNA]</scope>
    <source>
        <strain evidence="1 2">NRRL B-16712</strain>
    </source>
</reference>